<proteinExistence type="predicted"/>
<name>A0A4W3H3B5_CALMI</name>
<dbReference type="GeneTree" id="ENSGT01150000287340"/>
<keyword evidence="3" id="KW-1185">Reference proteome</keyword>
<dbReference type="Ensembl" id="ENSCMIT00000009913.1">
    <property type="protein sequence ID" value="ENSCMIP00000009652.1"/>
    <property type="gene ID" value="ENSCMIG00000005099.1"/>
</dbReference>
<protein>
    <submittedName>
        <fullName evidence="2">Uncharacterized protein</fullName>
    </submittedName>
</protein>
<evidence type="ECO:0000256" key="1">
    <source>
        <dbReference type="SAM" id="MobiDB-lite"/>
    </source>
</evidence>
<dbReference type="OMA" id="TKASNQD"/>
<reference evidence="2" key="5">
    <citation type="submission" date="2025-09" db="UniProtKB">
        <authorList>
            <consortium name="Ensembl"/>
        </authorList>
    </citation>
    <scope>IDENTIFICATION</scope>
</reference>
<reference evidence="3" key="2">
    <citation type="journal article" date="2007" name="PLoS Biol.">
        <title>Survey sequencing and comparative analysis of the elephant shark (Callorhinchus milii) genome.</title>
        <authorList>
            <person name="Venkatesh B."/>
            <person name="Kirkness E.F."/>
            <person name="Loh Y.H."/>
            <person name="Halpern A.L."/>
            <person name="Lee A.P."/>
            <person name="Johnson J."/>
            <person name="Dandona N."/>
            <person name="Viswanathan L.D."/>
            <person name="Tay A."/>
            <person name="Venter J.C."/>
            <person name="Strausberg R.L."/>
            <person name="Brenner S."/>
        </authorList>
    </citation>
    <scope>NUCLEOTIDE SEQUENCE [LARGE SCALE GENOMIC DNA]</scope>
</reference>
<feature type="region of interest" description="Disordered" evidence="1">
    <location>
        <begin position="126"/>
        <end position="146"/>
    </location>
</feature>
<organism evidence="2 3">
    <name type="scientific">Callorhinchus milii</name>
    <name type="common">Ghost shark</name>
    <dbReference type="NCBI Taxonomy" id="7868"/>
    <lineage>
        <taxon>Eukaryota</taxon>
        <taxon>Metazoa</taxon>
        <taxon>Chordata</taxon>
        <taxon>Craniata</taxon>
        <taxon>Vertebrata</taxon>
        <taxon>Chondrichthyes</taxon>
        <taxon>Holocephali</taxon>
        <taxon>Chimaeriformes</taxon>
        <taxon>Callorhinchidae</taxon>
        <taxon>Callorhinchus</taxon>
    </lineage>
</organism>
<evidence type="ECO:0000313" key="3">
    <source>
        <dbReference type="Proteomes" id="UP000314986"/>
    </source>
</evidence>
<accession>A0A4W3H3B5</accession>
<reference evidence="3" key="3">
    <citation type="journal article" date="2014" name="Nature">
        <title>Elephant shark genome provides unique insights into gnathostome evolution.</title>
        <authorList>
            <consortium name="International Elephant Shark Genome Sequencing Consortium"/>
            <person name="Venkatesh B."/>
            <person name="Lee A.P."/>
            <person name="Ravi V."/>
            <person name="Maurya A.K."/>
            <person name="Lian M.M."/>
            <person name="Swann J.B."/>
            <person name="Ohta Y."/>
            <person name="Flajnik M.F."/>
            <person name="Sutoh Y."/>
            <person name="Kasahara M."/>
            <person name="Hoon S."/>
            <person name="Gangu V."/>
            <person name="Roy S.W."/>
            <person name="Irimia M."/>
            <person name="Korzh V."/>
            <person name="Kondrychyn I."/>
            <person name="Lim Z.W."/>
            <person name="Tay B.H."/>
            <person name="Tohari S."/>
            <person name="Kong K.W."/>
            <person name="Ho S."/>
            <person name="Lorente-Galdos B."/>
            <person name="Quilez J."/>
            <person name="Marques-Bonet T."/>
            <person name="Raney B.J."/>
            <person name="Ingham P.W."/>
            <person name="Tay A."/>
            <person name="Hillier L.W."/>
            <person name="Minx P."/>
            <person name="Boehm T."/>
            <person name="Wilson R.K."/>
            <person name="Brenner S."/>
            <person name="Warren W.C."/>
        </authorList>
    </citation>
    <scope>NUCLEOTIDE SEQUENCE [LARGE SCALE GENOMIC DNA]</scope>
</reference>
<dbReference type="InParanoid" id="A0A4W3H3B5"/>
<feature type="compositionally biased region" description="Polar residues" evidence="1">
    <location>
        <begin position="126"/>
        <end position="138"/>
    </location>
</feature>
<reference evidence="2" key="4">
    <citation type="submission" date="2025-08" db="UniProtKB">
        <authorList>
            <consortium name="Ensembl"/>
        </authorList>
    </citation>
    <scope>IDENTIFICATION</scope>
</reference>
<evidence type="ECO:0000313" key="2">
    <source>
        <dbReference type="Ensembl" id="ENSCMIP00000009652.1"/>
    </source>
</evidence>
<sequence length="146" mass="16440">VQGQQRYVGYFDHLEANTRNITNSVAFTSKSSNQNFIDLTYLNVVQATIIWYESCDFFAILDKLNSDTLSDGRVWLFILNYLHFFQDNSFGVRSPAKRIGLQGSPQVGLLVLLVVPFLITAQTAQFPGSPSDCHSGSTGRREEIRE</sequence>
<dbReference type="Proteomes" id="UP000314986">
    <property type="component" value="Unassembled WGS sequence"/>
</dbReference>
<dbReference type="AlphaFoldDB" id="A0A4W3H3B5"/>
<reference evidence="3" key="1">
    <citation type="journal article" date="2006" name="Science">
        <title>Ancient noncoding elements conserved in the human genome.</title>
        <authorList>
            <person name="Venkatesh B."/>
            <person name="Kirkness E.F."/>
            <person name="Loh Y.H."/>
            <person name="Halpern A.L."/>
            <person name="Lee A.P."/>
            <person name="Johnson J."/>
            <person name="Dandona N."/>
            <person name="Viswanathan L.D."/>
            <person name="Tay A."/>
            <person name="Venter J.C."/>
            <person name="Strausberg R.L."/>
            <person name="Brenner S."/>
        </authorList>
    </citation>
    <scope>NUCLEOTIDE SEQUENCE [LARGE SCALE GENOMIC DNA]</scope>
</reference>